<evidence type="ECO:0000313" key="1">
    <source>
        <dbReference type="EMBL" id="PKR85051.1"/>
    </source>
</evidence>
<dbReference type="OrthoDB" id="2409458at2"/>
<dbReference type="AlphaFoldDB" id="A0A2N3LKA0"/>
<dbReference type="EMBL" id="PIQO01000006">
    <property type="protein sequence ID" value="PKR85051.1"/>
    <property type="molecule type" value="Genomic_DNA"/>
</dbReference>
<evidence type="ECO:0008006" key="3">
    <source>
        <dbReference type="Google" id="ProtNLM"/>
    </source>
</evidence>
<gene>
    <name evidence="1" type="ORF">CWO92_09795</name>
</gene>
<dbReference type="RefSeq" id="WP_101354033.1">
    <property type="nucleotide sequence ID" value="NZ_PIQO01000006.1"/>
</dbReference>
<dbReference type="InterPro" id="IPR008840">
    <property type="entry name" value="Sipho_Gp157"/>
</dbReference>
<evidence type="ECO:0000313" key="2">
    <source>
        <dbReference type="Proteomes" id="UP000233440"/>
    </source>
</evidence>
<protein>
    <recommendedName>
        <fullName evidence="3">Siphovirus Gp157 family protein</fullName>
    </recommendedName>
</protein>
<sequence length="159" mass="18167">MKLYELSQSYNQLLEMAEELDQETFLDTLESIQEEMDVKIENTAKLIRSLQGDIEAIKVEEKRLADRRKAMENKIESIKSYLQNEMEVAGIDKVKRPTFTVSVVNNPPCVQIEDESIIPSTYLVPVPDKIDKKAILTALKNGEYIEGCTLSQSRSVRIK</sequence>
<keyword evidence="2" id="KW-1185">Reference proteome</keyword>
<organism evidence="1 2">
    <name type="scientific">Heyndrickxia camelliae</name>
    <dbReference type="NCBI Taxonomy" id="1707093"/>
    <lineage>
        <taxon>Bacteria</taxon>
        <taxon>Bacillati</taxon>
        <taxon>Bacillota</taxon>
        <taxon>Bacilli</taxon>
        <taxon>Bacillales</taxon>
        <taxon>Bacillaceae</taxon>
        <taxon>Heyndrickxia</taxon>
    </lineage>
</organism>
<dbReference type="Proteomes" id="UP000233440">
    <property type="component" value="Unassembled WGS sequence"/>
</dbReference>
<accession>A0A2N3LKA0</accession>
<name>A0A2N3LKA0_9BACI</name>
<dbReference type="Pfam" id="PF05565">
    <property type="entry name" value="Sipho_Gp157"/>
    <property type="match status" value="1"/>
</dbReference>
<proteinExistence type="predicted"/>
<reference evidence="1 2" key="1">
    <citation type="submission" date="2017-11" db="EMBL/GenBank/DDBJ databases">
        <title>Bacillus camelliae sp. nov., isolated from pu'er tea.</title>
        <authorList>
            <person name="Niu L."/>
        </authorList>
    </citation>
    <scope>NUCLEOTIDE SEQUENCE [LARGE SCALE GENOMIC DNA]</scope>
    <source>
        <strain evidence="1 2">7578-1</strain>
    </source>
</reference>
<comment type="caution">
    <text evidence="1">The sequence shown here is derived from an EMBL/GenBank/DDBJ whole genome shotgun (WGS) entry which is preliminary data.</text>
</comment>